<organism evidence="1 2">
    <name type="scientific">Rangifer tarandus platyrhynchus</name>
    <name type="common">Svalbard reindeer</name>
    <dbReference type="NCBI Taxonomy" id="3082113"/>
    <lineage>
        <taxon>Eukaryota</taxon>
        <taxon>Metazoa</taxon>
        <taxon>Chordata</taxon>
        <taxon>Craniata</taxon>
        <taxon>Vertebrata</taxon>
        <taxon>Euteleostomi</taxon>
        <taxon>Mammalia</taxon>
        <taxon>Eutheria</taxon>
        <taxon>Laurasiatheria</taxon>
        <taxon>Artiodactyla</taxon>
        <taxon>Ruminantia</taxon>
        <taxon>Pecora</taxon>
        <taxon>Cervidae</taxon>
        <taxon>Odocoileinae</taxon>
        <taxon>Rangifer</taxon>
    </lineage>
</organism>
<proteinExistence type="predicted"/>
<keyword evidence="2" id="KW-1185">Reference proteome</keyword>
<protein>
    <submittedName>
        <fullName evidence="1">Uncharacterized protein</fullName>
    </submittedName>
</protein>
<name>A0ABN8ZBZ7_RANTA</name>
<gene>
    <name evidence="1" type="ORF">MRATA1EN1_LOCUS20389</name>
</gene>
<dbReference type="Proteomes" id="UP001176941">
    <property type="component" value="Chromosome 30"/>
</dbReference>
<evidence type="ECO:0000313" key="2">
    <source>
        <dbReference type="Proteomes" id="UP001176941"/>
    </source>
</evidence>
<sequence>MNSEGAAAGLEPVFPLLGHPPLVGLWGWGVLSTLRCPLPQAAAPAPAPAVPFKRALTCCVQPSHFLFPSVVQAGMAGWAQFAPVSAPPLLTLMLPNGGQRKGS</sequence>
<dbReference type="EMBL" id="OX459966">
    <property type="protein sequence ID" value="CAI9171427.1"/>
    <property type="molecule type" value="Genomic_DNA"/>
</dbReference>
<evidence type="ECO:0000313" key="1">
    <source>
        <dbReference type="EMBL" id="CAI9171427.1"/>
    </source>
</evidence>
<reference evidence="1" key="1">
    <citation type="submission" date="2023-04" db="EMBL/GenBank/DDBJ databases">
        <authorList>
            <consortium name="ELIXIR-Norway"/>
        </authorList>
    </citation>
    <scope>NUCLEOTIDE SEQUENCE [LARGE SCALE GENOMIC DNA]</scope>
</reference>
<accession>A0ABN8ZBZ7</accession>